<dbReference type="PANTHER" id="PTHR37319">
    <property type="entry name" value="TRANSPOSASE"/>
    <property type="match status" value="1"/>
</dbReference>
<name>A0ABM8JV86_9GAMM</name>
<dbReference type="Proteomes" id="UP001529514">
    <property type="component" value="Chromosome"/>
</dbReference>
<organism evidence="1 2">
    <name type="scientific">Xenorhabdus taiwanensis</name>
    <dbReference type="NCBI Taxonomy" id="3085177"/>
    <lineage>
        <taxon>Bacteria</taxon>
        <taxon>Pseudomonadati</taxon>
        <taxon>Pseudomonadota</taxon>
        <taxon>Gammaproteobacteria</taxon>
        <taxon>Enterobacterales</taxon>
        <taxon>Morganellaceae</taxon>
        <taxon>Xenorhabdus</taxon>
    </lineage>
</organism>
<dbReference type="InterPro" id="IPR012337">
    <property type="entry name" value="RNaseH-like_sf"/>
</dbReference>
<dbReference type="SUPFAM" id="SSF53098">
    <property type="entry name" value="Ribonuclease H-like"/>
    <property type="match status" value="1"/>
</dbReference>
<accession>A0ABM8JV86</accession>
<dbReference type="Gene3D" id="3.90.350.10">
    <property type="entry name" value="Transposase Inhibitor Protein From Tn5, Chain A, domain 1"/>
    <property type="match status" value="1"/>
</dbReference>
<sequence>MVATAEQVKHYDCLLALEDTTSLEFTHPTVRDEMGHTTSNKRSRGMHAHSVLPFAPDKQQIIGLIEQARWTRDLQAYGQNQHHASRAYKDKESYKWGRASRAIETCLGADMRKVISVCDREADIIGAMTYGLIDLDYRKK</sequence>
<dbReference type="EMBL" id="AP028978">
    <property type="protein sequence ID" value="BET96609.1"/>
    <property type="molecule type" value="Genomic_DNA"/>
</dbReference>
<keyword evidence="2" id="KW-1185">Reference proteome</keyword>
<proteinExistence type="predicted"/>
<dbReference type="PANTHER" id="PTHR37319:SF1">
    <property type="entry name" value="TRANSPOSASE TN5 DIMERISATION DOMAIN-CONTAINING PROTEIN"/>
    <property type="match status" value="1"/>
</dbReference>
<gene>
    <name evidence="1" type="ORF">TCT1_15300</name>
</gene>
<dbReference type="InterPro" id="IPR047768">
    <property type="entry name" value="Tn5p-like"/>
</dbReference>
<evidence type="ECO:0000313" key="2">
    <source>
        <dbReference type="Proteomes" id="UP001529514"/>
    </source>
</evidence>
<reference evidence="1 2" key="1">
    <citation type="submission" date="2023-10" db="EMBL/GenBank/DDBJ databases">
        <title>Xenorhabdus taiwanensis sp. nov., a symbiotic bacterium associated with the entomopathogenic nematode Steinernema taiwanensis.</title>
        <authorList>
            <person name="Tseng C.T."/>
            <person name="Shu H.Y."/>
            <person name="Chen M.H."/>
            <person name="Fang Y.J."/>
            <person name="Wu T.L."/>
            <person name="Lin Y.C."/>
            <person name="Huang C.J."/>
        </authorList>
    </citation>
    <scope>NUCLEOTIDE SEQUENCE [LARGE SCALE GENOMIC DNA]</scope>
    <source>
        <strain evidence="1 2">TCT-1</strain>
    </source>
</reference>
<evidence type="ECO:0000313" key="1">
    <source>
        <dbReference type="EMBL" id="BET96609.1"/>
    </source>
</evidence>
<protein>
    <recommendedName>
        <fullName evidence="3">Transposase</fullName>
    </recommendedName>
</protein>
<evidence type="ECO:0008006" key="3">
    <source>
        <dbReference type="Google" id="ProtNLM"/>
    </source>
</evidence>